<gene>
    <name evidence="1" type="ordered locus">Bcav_0698</name>
</gene>
<dbReference type="HOGENOM" id="CLU_087604_0_0_11"/>
<accession>C5BYK1</accession>
<dbReference type="AlphaFoldDB" id="C5BYK1"/>
<dbReference type="KEGG" id="bcv:Bcav_0698"/>
<name>C5BYK1_BEUC1</name>
<protein>
    <submittedName>
        <fullName evidence="1">Uncharacterized protein</fullName>
    </submittedName>
</protein>
<organism evidence="1 2">
    <name type="scientific">Beutenbergia cavernae (strain ATCC BAA-8 / DSM 12333 / CCUG 43141 / JCM 11478 / NBRC 16432 / NCIMB 13614 / HKI 0122)</name>
    <dbReference type="NCBI Taxonomy" id="471853"/>
    <lineage>
        <taxon>Bacteria</taxon>
        <taxon>Bacillati</taxon>
        <taxon>Actinomycetota</taxon>
        <taxon>Actinomycetes</taxon>
        <taxon>Micrococcales</taxon>
        <taxon>Beutenbergiaceae</taxon>
        <taxon>Beutenbergia</taxon>
    </lineage>
</organism>
<dbReference type="Proteomes" id="UP000007962">
    <property type="component" value="Chromosome"/>
</dbReference>
<dbReference type="eggNOG" id="ENOG5030H6Y">
    <property type="taxonomic scope" value="Bacteria"/>
</dbReference>
<sequence length="187" mass="20827">MSTDEESYRPVQGWQFVNRSAFTVRHGGHTWVVDVDFFDWDERIRLYRDGALVDEQRGRVRFDLDDGSAITARTATYGMRYVRLITPDGVTHDVPPADGTAEAWRARVHAEHPTASRAVAAASWTVLVAAIVTQVPRLLDVLGVWIDGVPSFALDLPGPLNTALQVGGVLAAIDRGLRLRHNRWIDD</sequence>
<keyword evidence="2" id="KW-1185">Reference proteome</keyword>
<evidence type="ECO:0000313" key="2">
    <source>
        <dbReference type="Proteomes" id="UP000007962"/>
    </source>
</evidence>
<dbReference type="OrthoDB" id="2716688at2"/>
<proteinExistence type="predicted"/>
<dbReference type="STRING" id="471853.Bcav_0698"/>
<dbReference type="EMBL" id="CP001618">
    <property type="protein sequence ID" value="ACQ78959.1"/>
    <property type="molecule type" value="Genomic_DNA"/>
</dbReference>
<evidence type="ECO:0000313" key="1">
    <source>
        <dbReference type="EMBL" id="ACQ78959.1"/>
    </source>
</evidence>
<reference evidence="1 2" key="1">
    <citation type="journal article" date="2009" name="Stand. Genomic Sci.">
        <title>Complete genome sequence of Beutenbergia cavernae type strain (HKI 0122).</title>
        <authorList>
            <person name="Land M."/>
            <person name="Pukall R."/>
            <person name="Abt B."/>
            <person name="Goker M."/>
            <person name="Rohde M."/>
            <person name="Glavina Del Rio T."/>
            <person name="Tice H."/>
            <person name="Copeland A."/>
            <person name="Cheng J.F."/>
            <person name="Lucas S."/>
            <person name="Chen F."/>
            <person name="Nolan M."/>
            <person name="Bruce D."/>
            <person name="Goodwin L."/>
            <person name="Pitluck S."/>
            <person name="Ivanova N."/>
            <person name="Mavromatis K."/>
            <person name="Ovchinnikova G."/>
            <person name="Pati A."/>
            <person name="Chen A."/>
            <person name="Palaniappan K."/>
            <person name="Hauser L."/>
            <person name="Chang Y.J."/>
            <person name="Jefferies C.C."/>
            <person name="Saunders E."/>
            <person name="Brettin T."/>
            <person name="Detter J.C."/>
            <person name="Han C."/>
            <person name="Chain P."/>
            <person name="Bristow J."/>
            <person name="Eisen J.A."/>
            <person name="Markowitz V."/>
            <person name="Hugenholtz P."/>
            <person name="Kyrpides N.C."/>
            <person name="Klenk H.P."/>
            <person name="Lapidus A."/>
        </authorList>
    </citation>
    <scope>NUCLEOTIDE SEQUENCE [LARGE SCALE GENOMIC DNA]</scope>
    <source>
        <strain evidence="2">ATCC BAA-8 / DSM 12333 / NBRC 16432</strain>
    </source>
</reference>
<dbReference type="RefSeq" id="WP_012725739.1">
    <property type="nucleotide sequence ID" value="NC_012669.1"/>
</dbReference>